<dbReference type="GeneID" id="37064018"/>
<dbReference type="EMBL" id="MSFL01000009">
    <property type="protein sequence ID" value="PWY85052.1"/>
    <property type="molecule type" value="Genomic_DNA"/>
</dbReference>
<proteinExistence type="predicted"/>
<dbReference type="RefSeq" id="XP_025400394.1">
    <property type="nucleotide sequence ID" value="XM_025541781.1"/>
</dbReference>
<protein>
    <submittedName>
        <fullName evidence="2">Uncharacterized protein</fullName>
    </submittedName>
</protein>
<comment type="caution">
    <text evidence="2">The sequence shown here is derived from an EMBL/GenBank/DDBJ whole genome shotgun (WGS) entry which is preliminary data.</text>
</comment>
<reference evidence="2 3" key="1">
    <citation type="submission" date="2016-12" db="EMBL/GenBank/DDBJ databases">
        <title>The genomes of Aspergillus section Nigri reveals drivers in fungal speciation.</title>
        <authorList>
            <consortium name="DOE Joint Genome Institute"/>
            <person name="Vesth T.C."/>
            <person name="Nybo J."/>
            <person name="Theobald S."/>
            <person name="Brandl J."/>
            <person name="Frisvad J.C."/>
            <person name="Nielsen K.F."/>
            <person name="Lyhne E.K."/>
            <person name="Kogle M.E."/>
            <person name="Kuo A."/>
            <person name="Riley R."/>
            <person name="Clum A."/>
            <person name="Nolan M."/>
            <person name="Lipzen A."/>
            <person name="Salamov A."/>
            <person name="Henrissat B."/>
            <person name="Wiebenga A."/>
            <person name="De Vries R.P."/>
            <person name="Grigoriev I.V."/>
            <person name="Mortensen U.H."/>
            <person name="Andersen M.R."/>
            <person name="Baker S.E."/>
        </authorList>
    </citation>
    <scope>NUCLEOTIDE SEQUENCE [LARGE SCALE GENOMIC DNA]</scope>
    <source>
        <strain evidence="2 3">CBS 117.55</strain>
    </source>
</reference>
<evidence type="ECO:0000313" key="3">
    <source>
        <dbReference type="Proteomes" id="UP000247233"/>
    </source>
</evidence>
<keyword evidence="1" id="KW-0472">Membrane</keyword>
<organism evidence="2 3">
    <name type="scientific">Aspergillus heteromorphus CBS 117.55</name>
    <dbReference type="NCBI Taxonomy" id="1448321"/>
    <lineage>
        <taxon>Eukaryota</taxon>
        <taxon>Fungi</taxon>
        <taxon>Dikarya</taxon>
        <taxon>Ascomycota</taxon>
        <taxon>Pezizomycotina</taxon>
        <taxon>Eurotiomycetes</taxon>
        <taxon>Eurotiomycetidae</taxon>
        <taxon>Eurotiales</taxon>
        <taxon>Aspergillaceae</taxon>
        <taxon>Aspergillus</taxon>
        <taxon>Aspergillus subgen. Circumdati</taxon>
    </lineage>
</organism>
<evidence type="ECO:0000256" key="1">
    <source>
        <dbReference type="SAM" id="Phobius"/>
    </source>
</evidence>
<gene>
    <name evidence="2" type="ORF">BO70DRAFT_352156</name>
</gene>
<feature type="transmembrane region" description="Helical" evidence="1">
    <location>
        <begin position="39"/>
        <end position="59"/>
    </location>
</feature>
<accession>A0A317WIE5</accession>
<evidence type="ECO:0000313" key="2">
    <source>
        <dbReference type="EMBL" id="PWY85052.1"/>
    </source>
</evidence>
<keyword evidence="1" id="KW-1133">Transmembrane helix</keyword>
<name>A0A317WIE5_9EURO</name>
<sequence>MVMSVVILPVGYRLPYLIEGWDGVQGGVGKEELQVSLDVIILTLEVAIPWSVIACHGMVMQKRMRRARIDAKSGGKMSGSREQARATEWPRDCAQFYADSTTSSAFVFAFLLPRRFNCRWVTSYHIARVNSISGTPSTTTIQDWREIENFPPFPESNYKRFTPSTVF</sequence>
<dbReference type="VEuPathDB" id="FungiDB:BO70DRAFT_352156"/>
<keyword evidence="1" id="KW-0812">Transmembrane</keyword>
<dbReference type="Proteomes" id="UP000247233">
    <property type="component" value="Unassembled WGS sequence"/>
</dbReference>
<keyword evidence="3" id="KW-1185">Reference proteome</keyword>
<dbReference type="AlphaFoldDB" id="A0A317WIE5"/>